<dbReference type="OrthoDB" id="9153287at2"/>
<name>A0A4Q9H158_9BURK</name>
<proteinExistence type="predicted"/>
<dbReference type="EMBL" id="SIXI01000008">
    <property type="protein sequence ID" value="TBO27914.1"/>
    <property type="molecule type" value="Genomic_DNA"/>
</dbReference>
<comment type="caution">
    <text evidence="1">The sequence shown here is derived from an EMBL/GenBank/DDBJ whole genome shotgun (WGS) entry which is preliminary data.</text>
</comment>
<protein>
    <submittedName>
        <fullName evidence="1">Uncharacterized protein</fullName>
    </submittedName>
</protein>
<sequence>MPQTLHLLTAAEFQAELCSPVAFHRIKALHLLERLAEEGKDARLHREVNTFTSRGVPYYALHDPHFNAWVQQASGLYGRVRQQLPESLAA</sequence>
<evidence type="ECO:0000313" key="2">
    <source>
        <dbReference type="Proteomes" id="UP000292120"/>
    </source>
</evidence>
<evidence type="ECO:0000313" key="1">
    <source>
        <dbReference type="EMBL" id="TBO27914.1"/>
    </source>
</evidence>
<gene>
    <name evidence="1" type="ORF">EYS42_15885</name>
</gene>
<dbReference type="RefSeq" id="WP_130969183.1">
    <property type="nucleotide sequence ID" value="NZ_SIXI01000008.1"/>
</dbReference>
<reference evidence="1 2" key="1">
    <citation type="submission" date="2019-02" db="EMBL/GenBank/DDBJ databases">
        <title>Aquabacterium sp. strain KMB7.</title>
        <authorList>
            <person name="Chen W.-M."/>
        </authorList>
    </citation>
    <scope>NUCLEOTIDE SEQUENCE [LARGE SCALE GENOMIC DNA]</scope>
    <source>
        <strain evidence="1 2">KMB7</strain>
    </source>
</reference>
<dbReference type="AlphaFoldDB" id="A0A4Q9H158"/>
<accession>A0A4Q9H158</accession>
<keyword evidence="2" id="KW-1185">Reference proteome</keyword>
<dbReference type="Proteomes" id="UP000292120">
    <property type="component" value="Unassembled WGS sequence"/>
</dbReference>
<organism evidence="1 2">
    <name type="scientific">Aquabacterium lacunae</name>
    <dbReference type="NCBI Taxonomy" id="2528630"/>
    <lineage>
        <taxon>Bacteria</taxon>
        <taxon>Pseudomonadati</taxon>
        <taxon>Pseudomonadota</taxon>
        <taxon>Betaproteobacteria</taxon>
        <taxon>Burkholderiales</taxon>
        <taxon>Aquabacterium</taxon>
    </lineage>
</organism>